<protein>
    <submittedName>
        <fullName evidence="1">Uncharacterized protein</fullName>
    </submittedName>
</protein>
<proteinExistence type="predicted"/>
<dbReference type="Proteomes" id="UP000008792">
    <property type="component" value="Unassembled WGS sequence"/>
</dbReference>
<organism evidence="1 2">
    <name type="scientific">Drosophila virilis</name>
    <name type="common">Fruit fly</name>
    <dbReference type="NCBI Taxonomy" id="7244"/>
    <lineage>
        <taxon>Eukaryota</taxon>
        <taxon>Metazoa</taxon>
        <taxon>Ecdysozoa</taxon>
        <taxon>Arthropoda</taxon>
        <taxon>Hexapoda</taxon>
        <taxon>Insecta</taxon>
        <taxon>Pterygota</taxon>
        <taxon>Neoptera</taxon>
        <taxon>Endopterygota</taxon>
        <taxon>Diptera</taxon>
        <taxon>Brachycera</taxon>
        <taxon>Muscomorpha</taxon>
        <taxon>Ephydroidea</taxon>
        <taxon>Drosophilidae</taxon>
        <taxon>Drosophila</taxon>
    </lineage>
</organism>
<evidence type="ECO:0000313" key="2">
    <source>
        <dbReference type="Proteomes" id="UP000008792"/>
    </source>
</evidence>
<name>A0A0Q9WQG8_DROVI</name>
<keyword evidence="2" id="KW-1185">Reference proteome</keyword>
<accession>A0A0Q9WQG8</accession>
<dbReference type="EMBL" id="CH940650">
    <property type="protein sequence ID" value="KRF83060.1"/>
    <property type="molecule type" value="Genomic_DNA"/>
</dbReference>
<dbReference type="AlphaFoldDB" id="A0A0Q9WQG8"/>
<reference evidence="1 2" key="1">
    <citation type="journal article" date="2007" name="Nature">
        <title>Evolution of genes and genomes on the Drosophila phylogeny.</title>
        <authorList>
            <consortium name="Drosophila 12 Genomes Consortium"/>
            <person name="Clark A.G."/>
            <person name="Eisen M.B."/>
            <person name="Smith D.R."/>
            <person name="Bergman C.M."/>
            <person name="Oliver B."/>
            <person name="Markow T.A."/>
            <person name="Kaufman T.C."/>
            <person name="Kellis M."/>
            <person name="Gelbart W."/>
            <person name="Iyer V.N."/>
            <person name="Pollard D.A."/>
            <person name="Sackton T.B."/>
            <person name="Larracuente A.M."/>
            <person name="Singh N.D."/>
            <person name="Abad J.P."/>
            <person name="Abt D.N."/>
            <person name="Adryan B."/>
            <person name="Aguade M."/>
            <person name="Akashi H."/>
            <person name="Anderson W.W."/>
            <person name="Aquadro C.F."/>
            <person name="Ardell D.H."/>
            <person name="Arguello R."/>
            <person name="Artieri C.G."/>
            <person name="Barbash D.A."/>
            <person name="Barker D."/>
            <person name="Barsanti P."/>
            <person name="Batterham P."/>
            <person name="Batzoglou S."/>
            <person name="Begun D."/>
            <person name="Bhutkar A."/>
            <person name="Blanco E."/>
            <person name="Bosak S.A."/>
            <person name="Bradley R.K."/>
            <person name="Brand A.D."/>
            <person name="Brent M.R."/>
            <person name="Brooks A.N."/>
            <person name="Brown R.H."/>
            <person name="Butlin R.K."/>
            <person name="Caggese C."/>
            <person name="Calvi B.R."/>
            <person name="Bernardo de Carvalho A."/>
            <person name="Caspi A."/>
            <person name="Castrezana S."/>
            <person name="Celniker S.E."/>
            <person name="Chang J.L."/>
            <person name="Chapple C."/>
            <person name="Chatterji S."/>
            <person name="Chinwalla A."/>
            <person name="Civetta A."/>
            <person name="Clifton S.W."/>
            <person name="Comeron J.M."/>
            <person name="Costello J.C."/>
            <person name="Coyne J.A."/>
            <person name="Daub J."/>
            <person name="David R.G."/>
            <person name="Delcher A.L."/>
            <person name="Delehaunty K."/>
            <person name="Do C.B."/>
            <person name="Ebling H."/>
            <person name="Edwards K."/>
            <person name="Eickbush T."/>
            <person name="Evans J.D."/>
            <person name="Filipski A."/>
            <person name="Findeiss S."/>
            <person name="Freyhult E."/>
            <person name="Fulton L."/>
            <person name="Fulton R."/>
            <person name="Garcia A.C."/>
            <person name="Gardiner A."/>
            <person name="Garfield D.A."/>
            <person name="Garvin B.E."/>
            <person name="Gibson G."/>
            <person name="Gilbert D."/>
            <person name="Gnerre S."/>
            <person name="Godfrey J."/>
            <person name="Good R."/>
            <person name="Gotea V."/>
            <person name="Gravely B."/>
            <person name="Greenberg A.J."/>
            <person name="Griffiths-Jones S."/>
            <person name="Gross S."/>
            <person name="Guigo R."/>
            <person name="Gustafson E.A."/>
            <person name="Haerty W."/>
            <person name="Hahn M.W."/>
            <person name="Halligan D.L."/>
            <person name="Halpern A.L."/>
            <person name="Halter G.M."/>
            <person name="Han M.V."/>
            <person name="Heger A."/>
            <person name="Hillier L."/>
            <person name="Hinrichs A.S."/>
            <person name="Holmes I."/>
            <person name="Hoskins R.A."/>
            <person name="Hubisz M.J."/>
            <person name="Hultmark D."/>
            <person name="Huntley M.A."/>
            <person name="Jaffe D.B."/>
            <person name="Jagadeeshan S."/>
            <person name="Jeck W.R."/>
            <person name="Johnson J."/>
            <person name="Jones C.D."/>
            <person name="Jordan W.C."/>
            <person name="Karpen G.H."/>
            <person name="Kataoka E."/>
            <person name="Keightley P.D."/>
            <person name="Kheradpour P."/>
            <person name="Kirkness E.F."/>
            <person name="Koerich L.B."/>
            <person name="Kristiansen K."/>
            <person name="Kudrna D."/>
            <person name="Kulathinal R.J."/>
            <person name="Kumar S."/>
            <person name="Kwok R."/>
            <person name="Lander E."/>
            <person name="Langley C.H."/>
            <person name="Lapoint R."/>
            <person name="Lazzaro B.P."/>
            <person name="Lee S.J."/>
            <person name="Levesque L."/>
            <person name="Li R."/>
            <person name="Lin C.F."/>
            <person name="Lin M.F."/>
            <person name="Lindblad-Toh K."/>
            <person name="Llopart A."/>
            <person name="Long M."/>
            <person name="Low L."/>
            <person name="Lozovsky E."/>
            <person name="Lu J."/>
            <person name="Luo M."/>
            <person name="Machado C.A."/>
            <person name="Makalowski W."/>
            <person name="Marzo M."/>
            <person name="Matsuda M."/>
            <person name="Matzkin L."/>
            <person name="McAllister B."/>
            <person name="McBride C.S."/>
            <person name="McKernan B."/>
            <person name="McKernan K."/>
            <person name="Mendez-Lago M."/>
            <person name="Minx P."/>
            <person name="Mollenhauer M.U."/>
            <person name="Montooth K."/>
            <person name="Mount S.M."/>
            <person name="Mu X."/>
            <person name="Myers E."/>
            <person name="Negre B."/>
            <person name="Newfeld S."/>
            <person name="Nielsen R."/>
            <person name="Noor M.A."/>
            <person name="O'Grady P."/>
            <person name="Pachter L."/>
            <person name="Papaceit M."/>
            <person name="Parisi M.J."/>
            <person name="Parisi M."/>
            <person name="Parts L."/>
            <person name="Pedersen J.S."/>
            <person name="Pesole G."/>
            <person name="Phillippy A.M."/>
            <person name="Ponting C.P."/>
            <person name="Pop M."/>
            <person name="Porcelli D."/>
            <person name="Powell J.R."/>
            <person name="Prohaska S."/>
            <person name="Pruitt K."/>
            <person name="Puig M."/>
            <person name="Quesneville H."/>
            <person name="Ram K.R."/>
            <person name="Rand D."/>
            <person name="Rasmussen M.D."/>
            <person name="Reed L.K."/>
            <person name="Reenan R."/>
            <person name="Reily A."/>
            <person name="Remington K.A."/>
            <person name="Rieger T.T."/>
            <person name="Ritchie M.G."/>
            <person name="Robin C."/>
            <person name="Rogers Y.H."/>
            <person name="Rohde C."/>
            <person name="Rozas J."/>
            <person name="Rubenfield M.J."/>
            <person name="Ruiz A."/>
            <person name="Russo S."/>
            <person name="Salzberg S.L."/>
            <person name="Sanchez-Gracia A."/>
            <person name="Saranga D.J."/>
            <person name="Sato H."/>
            <person name="Schaeffer S.W."/>
            <person name="Schatz M.C."/>
            <person name="Schlenke T."/>
            <person name="Schwartz R."/>
            <person name="Segarra C."/>
            <person name="Singh R.S."/>
            <person name="Sirot L."/>
            <person name="Sirota M."/>
            <person name="Sisneros N.B."/>
            <person name="Smith C.D."/>
            <person name="Smith T.F."/>
            <person name="Spieth J."/>
            <person name="Stage D.E."/>
            <person name="Stark A."/>
            <person name="Stephan W."/>
            <person name="Strausberg R.L."/>
            <person name="Strempel S."/>
            <person name="Sturgill D."/>
            <person name="Sutton G."/>
            <person name="Sutton G.G."/>
            <person name="Tao W."/>
            <person name="Teichmann S."/>
            <person name="Tobari Y.N."/>
            <person name="Tomimura Y."/>
            <person name="Tsolas J.M."/>
            <person name="Valente V.L."/>
            <person name="Venter E."/>
            <person name="Venter J.C."/>
            <person name="Vicario S."/>
            <person name="Vieira F.G."/>
            <person name="Vilella A.J."/>
            <person name="Villasante A."/>
            <person name="Walenz B."/>
            <person name="Wang J."/>
            <person name="Wasserman M."/>
            <person name="Watts T."/>
            <person name="Wilson D."/>
            <person name="Wilson R.K."/>
            <person name="Wing R.A."/>
            <person name="Wolfner M.F."/>
            <person name="Wong A."/>
            <person name="Wong G.K."/>
            <person name="Wu C.I."/>
            <person name="Wu G."/>
            <person name="Yamamoto D."/>
            <person name="Yang H.P."/>
            <person name="Yang S.P."/>
            <person name="Yorke J.A."/>
            <person name="Yoshida K."/>
            <person name="Zdobnov E."/>
            <person name="Zhang P."/>
            <person name="Zhang Y."/>
            <person name="Zimin A.V."/>
            <person name="Baldwin J."/>
            <person name="Abdouelleil A."/>
            <person name="Abdulkadir J."/>
            <person name="Abebe A."/>
            <person name="Abera B."/>
            <person name="Abreu J."/>
            <person name="Acer S.C."/>
            <person name="Aftuck L."/>
            <person name="Alexander A."/>
            <person name="An P."/>
            <person name="Anderson E."/>
            <person name="Anderson S."/>
            <person name="Arachi H."/>
            <person name="Azer M."/>
            <person name="Bachantsang P."/>
            <person name="Barry A."/>
            <person name="Bayul T."/>
            <person name="Berlin A."/>
            <person name="Bessette D."/>
            <person name="Bloom T."/>
            <person name="Blye J."/>
            <person name="Boguslavskiy L."/>
            <person name="Bonnet C."/>
            <person name="Boukhgalter B."/>
            <person name="Bourzgui I."/>
            <person name="Brown A."/>
            <person name="Cahill P."/>
            <person name="Channer S."/>
            <person name="Cheshatsang Y."/>
            <person name="Chuda L."/>
            <person name="Citroen M."/>
            <person name="Collymore A."/>
            <person name="Cooke P."/>
            <person name="Costello M."/>
            <person name="D'Aco K."/>
            <person name="Daza R."/>
            <person name="De Haan G."/>
            <person name="DeGray S."/>
            <person name="DeMaso C."/>
            <person name="Dhargay N."/>
            <person name="Dooley K."/>
            <person name="Dooley E."/>
            <person name="Doricent M."/>
            <person name="Dorje P."/>
            <person name="Dorjee K."/>
            <person name="Dupes A."/>
            <person name="Elong R."/>
            <person name="Falk J."/>
            <person name="Farina A."/>
            <person name="Faro S."/>
            <person name="Ferguson D."/>
            <person name="Fisher S."/>
            <person name="Foley C.D."/>
            <person name="Franke A."/>
            <person name="Friedrich D."/>
            <person name="Gadbois L."/>
            <person name="Gearin G."/>
            <person name="Gearin C.R."/>
            <person name="Giannoukos G."/>
            <person name="Goode T."/>
            <person name="Graham J."/>
            <person name="Grandbois E."/>
            <person name="Grewal S."/>
            <person name="Gyaltsen K."/>
            <person name="Hafez N."/>
            <person name="Hagos B."/>
            <person name="Hall J."/>
            <person name="Henson C."/>
            <person name="Hollinger A."/>
            <person name="Honan T."/>
            <person name="Huard M.D."/>
            <person name="Hughes L."/>
            <person name="Hurhula B."/>
            <person name="Husby M.E."/>
            <person name="Kamat A."/>
            <person name="Kanga B."/>
            <person name="Kashin S."/>
            <person name="Khazanovich D."/>
            <person name="Kisner P."/>
            <person name="Lance K."/>
            <person name="Lara M."/>
            <person name="Lee W."/>
            <person name="Lennon N."/>
            <person name="Letendre F."/>
            <person name="LeVine R."/>
            <person name="Lipovsky A."/>
            <person name="Liu X."/>
            <person name="Liu J."/>
            <person name="Liu S."/>
            <person name="Lokyitsang T."/>
            <person name="Lokyitsang Y."/>
            <person name="Lubonja R."/>
            <person name="Lui A."/>
            <person name="MacDonald P."/>
            <person name="Magnisalis V."/>
            <person name="Maru K."/>
            <person name="Matthews C."/>
            <person name="McCusker W."/>
            <person name="McDonough S."/>
            <person name="Mehta T."/>
            <person name="Meldrim J."/>
            <person name="Meneus L."/>
            <person name="Mihai O."/>
            <person name="Mihalev A."/>
            <person name="Mihova T."/>
            <person name="Mittelman R."/>
            <person name="Mlenga V."/>
            <person name="Montmayeur A."/>
            <person name="Mulrain L."/>
            <person name="Navidi A."/>
            <person name="Naylor J."/>
            <person name="Negash T."/>
            <person name="Nguyen T."/>
            <person name="Nguyen N."/>
            <person name="Nicol R."/>
            <person name="Norbu C."/>
            <person name="Norbu N."/>
            <person name="Novod N."/>
            <person name="O'Neill B."/>
            <person name="Osman S."/>
            <person name="Markiewicz E."/>
            <person name="Oyono O.L."/>
            <person name="Patti C."/>
            <person name="Phunkhang P."/>
            <person name="Pierre F."/>
            <person name="Priest M."/>
            <person name="Raghuraman S."/>
            <person name="Rege F."/>
            <person name="Reyes R."/>
            <person name="Rise C."/>
            <person name="Rogov P."/>
            <person name="Ross K."/>
            <person name="Ryan E."/>
            <person name="Settipalli S."/>
            <person name="Shea T."/>
            <person name="Sherpa N."/>
            <person name="Shi L."/>
            <person name="Shih D."/>
            <person name="Sparrow T."/>
            <person name="Spaulding J."/>
            <person name="Stalker J."/>
            <person name="Stange-Thomann N."/>
            <person name="Stavropoulos S."/>
            <person name="Stone C."/>
            <person name="Strader C."/>
            <person name="Tesfaye S."/>
            <person name="Thomson T."/>
            <person name="Thoulutsang Y."/>
            <person name="Thoulutsang D."/>
            <person name="Topham K."/>
            <person name="Topping I."/>
            <person name="Tsamla T."/>
            <person name="Vassiliev H."/>
            <person name="Vo A."/>
            <person name="Wangchuk T."/>
            <person name="Wangdi T."/>
            <person name="Weiand M."/>
            <person name="Wilkinson J."/>
            <person name="Wilson A."/>
            <person name="Yadav S."/>
            <person name="Young G."/>
            <person name="Yu Q."/>
            <person name="Zembek L."/>
            <person name="Zhong D."/>
            <person name="Zimmer A."/>
            <person name="Zwirko Z."/>
            <person name="Jaffe D.B."/>
            <person name="Alvarez P."/>
            <person name="Brockman W."/>
            <person name="Butler J."/>
            <person name="Chin C."/>
            <person name="Gnerre S."/>
            <person name="Grabherr M."/>
            <person name="Kleber M."/>
            <person name="Mauceli E."/>
            <person name="MacCallum I."/>
        </authorList>
    </citation>
    <scope>NUCLEOTIDE SEQUENCE [LARGE SCALE GENOMIC DNA]</scope>
    <source>
        <strain evidence="2">Tucson 15010-1051.87</strain>
    </source>
</reference>
<sequence>MLRTGVCVCVNVSEYQNNGSSSAVCCLLAVLWARPRFGLDGSTLEQELYQKKGTGTGTDTVAGAVSHINCTNSFRT</sequence>
<evidence type="ECO:0000313" key="1">
    <source>
        <dbReference type="EMBL" id="KRF83060.1"/>
    </source>
</evidence>
<dbReference type="InParanoid" id="A0A0Q9WQG8"/>
<gene>
    <name evidence="1" type="primary">Dvir\GJ26861</name>
    <name evidence="1" type="ORF">Dvir_GJ26861</name>
</gene>